<evidence type="ECO:0000313" key="2">
    <source>
        <dbReference type="EMBL" id="KAK8560218.1"/>
    </source>
</evidence>
<dbReference type="Proteomes" id="UP001472677">
    <property type="component" value="Unassembled WGS sequence"/>
</dbReference>
<sequence>MQNTVVDSTTKAEYIAASEAAKEAIKKFISELRVTFSISDVVELVIMTMEPLHKQRNPDLIEDPNTFLSTSISSDEM</sequence>
<feature type="region of interest" description="Disordered" evidence="1">
    <location>
        <begin position="56"/>
        <end position="77"/>
    </location>
</feature>
<evidence type="ECO:0000313" key="3">
    <source>
        <dbReference type="Proteomes" id="UP001472677"/>
    </source>
</evidence>
<evidence type="ECO:0000256" key="1">
    <source>
        <dbReference type="SAM" id="MobiDB-lite"/>
    </source>
</evidence>
<feature type="compositionally biased region" description="Polar residues" evidence="1">
    <location>
        <begin position="66"/>
        <end position="77"/>
    </location>
</feature>
<comment type="caution">
    <text evidence="2">The sequence shown here is derived from an EMBL/GenBank/DDBJ whole genome shotgun (WGS) entry which is preliminary data.</text>
</comment>
<keyword evidence="3" id="KW-1185">Reference proteome</keyword>
<accession>A0ABR2EIF5</accession>
<protein>
    <submittedName>
        <fullName evidence="2">Uncharacterized protein</fullName>
    </submittedName>
</protein>
<proteinExistence type="predicted"/>
<organism evidence="2 3">
    <name type="scientific">Hibiscus sabdariffa</name>
    <name type="common">roselle</name>
    <dbReference type="NCBI Taxonomy" id="183260"/>
    <lineage>
        <taxon>Eukaryota</taxon>
        <taxon>Viridiplantae</taxon>
        <taxon>Streptophyta</taxon>
        <taxon>Embryophyta</taxon>
        <taxon>Tracheophyta</taxon>
        <taxon>Spermatophyta</taxon>
        <taxon>Magnoliopsida</taxon>
        <taxon>eudicotyledons</taxon>
        <taxon>Gunneridae</taxon>
        <taxon>Pentapetalae</taxon>
        <taxon>rosids</taxon>
        <taxon>malvids</taxon>
        <taxon>Malvales</taxon>
        <taxon>Malvaceae</taxon>
        <taxon>Malvoideae</taxon>
        <taxon>Hibiscus</taxon>
    </lineage>
</organism>
<gene>
    <name evidence="2" type="ORF">V6N12_013018</name>
</gene>
<name>A0ABR2EIF5_9ROSI</name>
<reference evidence="2 3" key="1">
    <citation type="journal article" date="2024" name="G3 (Bethesda)">
        <title>Genome assembly of Hibiscus sabdariffa L. provides insights into metabolisms of medicinal natural products.</title>
        <authorList>
            <person name="Kim T."/>
        </authorList>
    </citation>
    <scope>NUCLEOTIDE SEQUENCE [LARGE SCALE GENOMIC DNA]</scope>
    <source>
        <strain evidence="2">TK-2024</strain>
        <tissue evidence="2">Old leaves</tissue>
    </source>
</reference>
<dbReference type="EMBL" id="JBBPBM010000014">
    <property type="protein sequence ID" value="KAK8560218.1"/>
    <property type="molecule type" value="Genomic_DNA"/>
</dbReference>